<evidence type="ECO:0000313" key="2">
    <source>
        <dbReference type="EMBL" id="KAF2479257.1"/>
    </source>
</evidence>
<dbReference type="RefSeq" id="XP_033585827.1">
    <property type="nucleotide sequence ID" value="XM_033737782.1"/>
</dbReference>
<feature type="compositionally biased region" description="Low complexity" evidence="1">
    <location>
        <begin position="690"/>
        <end position="703"/>
    </location>
</feature>
<feature type="compositionally biased region" description="Low complexity" evidence="1">
    <location>
        <begin position="291"/>
        <end position="315"/>
    </location>
</feature>
<feature type="region of interest" description="Disordered" evidence="1">
    <location>
        <begin position="1"/>
        <end position="26"/>
    </location>
</feature>
<keyword evidence="3" id="KW-1185">Reference proteome</keyword>
<sequence length="740" mass="80212">MTPAQMQQMGHPGGPVTPGPHVTQGGAMLAMQPGASSMGNPAGMGAQHMPGQMGGMPAQMGGQTMAGGMQNAHAIAMSQMTPQQIQQQQQQAIMQHNLQNNPQFALQQQVMMNRRASALAQAGNGMAGMQPGNMQGLSPQQMQQMQQMQQQQQQNNQAMHAQGVQLPAHLLAQQQQMQMRMQQQAIAQQQNQQAQQQALAMQQAGSQQSNQGAQPGAHSQQGPQQQHPGQAMRPQSRPNPSEQNPTSGPPGNAQAQASPAQSQTPQQQHPQQQAPNGQQQQQQGQPGPGQQPGQPGQPPQGMTQQQLAAIQRQRQQMQMQQQQNVALQRMAQVQAVQAQQQGQSGIFILKVIQFGDHLSSFDGESGKDIGLWHNFVDRHFAPDARFIHTFAPPPGPEEKKAKRYEVPRPTIARYFQTYFDSSAAYIRLHLEHVRETAIAPNRHQVSFSSAVLTVAYPNGARLEMNGSVNVLFAPGSDFIELMELYTANTEEHVTRAEIERLLSSWSPTMANKASPKMAKNKLPKAQQKMQAQLEGLTIDHFPRVSKGKLGITERVQQFLEIDETMCVMADLIAYAQERKVRPEQALEAMVTQYQDQQGNPQGGPPPNAMGMGNRTPSMAHMQMPNAGQFSSPNVSHLNLPMQNGMNGSPGMPPGLAASMSNMGNAHTPSPSLNHMVAPGMVPQHSQQGTNSSAASANTSPNVNNKRRRSTVKVEGDDAGEGGNRVKPSPRMPKKAKPGGA</sequence>
<feature type="compositionally biased region" description="Low complexity" evidence="1">
    <location>
        <begin position="249"/>
        <end position="285"/>
    </location>
</feature>
<dbReference type="GeneID" id="54478784"/>
<dbReference type="EMBL" id="MU001642">
    <property type="protein sequence ID" value="KAF2479257.1"/>
    <property type="molecule type" value="Genomic_DNA"/>
</dbReference>
<reference evidence="2" key="1">
    <citation type="journal article" date="2020" name="Stud. Mycol.">
        <title>101 Dothideomycetes genomes: a test case for predicting lifestyles and emergence of pathogens.</title>
        <authorList>
            <person name="Haridas S."/>
            <person name="Albert R."/>
            <person name="Binder M."/>
            <person name="Bloem J."/>
            <person name="Labutti K."/>
            <person name="Salamov A."/>
            <person name="Andreopoulos B."/>
            <person name="Baker S."/>
            <person name="Barry K."/>
            <person name="Bills G."/>
            <person name="Bluhm B."/>
            <person name="Cannon C."/>
            <person name="Castanera R."/>
            <person name="Culley D."/>
            <person name="Daum C."/>
            <person name="Ezra D."/>
            <person name="Gonzalez J."/>
            <person name="Henrissat B."/>
            <person name="Kuo A."/>
            <person name="Liang C."/>
            <person name="Lipzen A."/>
            <person name="Lutzoni F."/>
            <person name="Magnuson J."/>
            <person name="Mondo S."/>
            <person name="Nolan M."/>
            <person name="Ohm R."/>
            <person name="Pangilinan J."/>
            <person name="Park H.-J."/>
            <person name="Ramirez L."/>
            <person name="Alfaro M."/>
            <person name="Sun H."/>
            <person name="Tritt A."/>
            <person name="Yoshinaga Y."/>
            <person name="Zwiers L.-H."/>
            <person name="Turgeon B."/>
            <person name="Goodwin S."/>
            <person name="Spatafora J."/>
            <person name="Crous P."/>
            <person name="Grigoriev I."/>
        </authorList>
    </citation>
    <scope>NUCLEOTIDE SEQUENCE</scope>
    <source>
        <strain evidence="2">CBS 113389</strain>
    </source>
</reference>
<dbReference type="InterPro" id="IPR029005">
    <property type="entry name" value="LIM-bd/SEUSS"/>
</dbReference>
<dbReference type="OrthoDB" id="774557at2759"/>
<feature type="compositionally biased region" description="Low complexity" evidence="1">
    <location>
        <begin position="140"/>
        <end position="157"/>
    </location>
</feature>
<dbReference type="Pfam" id="PF01803">
    <property type="entry name" value="LIM_bind"/>
    <property type="match status" value="1"/>
</dbReference>
<dbReference type="Proteomes" id="UP000799767">
    <property type="component" value="Unassembled WGS sequence"/>
</dbReference>
<feature type="compositionally biased region" description="Polar residues" evidence="1">
    <location>
        <begin position="236"/>
        <end position="246"/>
    </location>
</feature>
<gene>
    <name evidence="2" type="ORF">BDY17DRAFT_328033</name>
</gene>
<dbReference type="AlphaFoldDB" id="A0A6A6PJ18"/>
<feature type="compositionally biased region" description="Low complexity" evidence="1">
    <location>
        <begin position="197"/>
        <end position="231"/>
    </location>
</feature>
<protein>
    <submittedName>
        <fullName evidence="2">LIM-domain binding protein-domain-containing protein</fullName>
    </submittedName>
</protein>
<evidence type="ECO:0000313" key="3">
    <source>
        <dbReference type="Proteomes" id="UP000799767"/>
    </source>
</evidence>
<dbReference type="PANTHER" id="PTHR10378">
    <property type="entry name" value="LIM DOMAIN-BINDING PROTEIN"/>
    <property type="match status" value="1"/>
</dbReference>
<proteinExistence type="predicted"/>
<organism evidence="2 3">
    <name type="scientific">Neohortaea acidophila</name>
    <dbReference type="NCBI Taxonomy" id="245834"/>
    <lineage>
        <taxon>Eukaryota</taxon>
        <taxon>Fungi</taxon>
        <taxon>Dikarya</taxon>
        <taxon>Ascomycota</taxon>
        <taxon>Pezizomycotina</taxon>
        <taxon>Dothideomycetes</taxon>
        <taxon>Dothideomycetidae</taxon>
        <taxon>Mycosphaerellales</taxon>
        <taxon>Teratosphaeriaceae</taxon>
        <taxon>Neohortaea</taxon>
    </lineage>
</organism>
<accession>A0A6A6PJ18</accession>
<name>A0A6A6PJ18_9PEZI</name>
<feature type="region of interest" description="Disordered" evidence="1">
    <location>
        <begin position="135"/>
        <end position="160"/>
    </location>
</feature>
<evidence type="ECO:0000256" key="1">
    <source>
        <dbReference type="SAM" id="MobiDB-lite"/>
    </source>
</evidence>
<feature type="compositionally biased region" description="Basic residues" evidence="1">
    <location>
        <begin position="731"/>
        <end position="740"/>
    </location>
</feature>
<feature type="compositionally biased region" description="Polar residues" evidence="1">
    <location>
        <begin position="658"/>
        <end position="672"/>
    </location>
</feature>
<feature type="region of interest" description="Disordered" evidence="1">
    <location>
        <begin position="643"/>
        <end position="740"/>
    </location>
</feature>
<feature type="region of interest" description="Disordered" evidence="1">
    <location>
        <begin position="197"/>
        <end position="315"/>
    </location>
</feature>